<feature type="transmembrane region" description="Helical" evidence="1">
    <location>
        <begin position="12"/>
        <end position="29"/>
    </location>
</feature>
<evidence type="ECO:0000313" key="3">
    <source>
        <dbReference type="Proteomes" id="UP001251870"/>
    </source>
</evidence>
<accession>A0ABU2DV76</accession>
<dbReference type="EMBL" id="JAVKGR010000027">
    <property type="protein sequence ID" value="MDR8020413.1"/>
    <property type="molecule type" value="Genomic_DNA"/>
</dbReference>
<organism evidence="2 3">
    <name type="scientific">Nesterenkonia aerolata</name>
    <dbReference type="NCBI Taxonomy" id="3074079"/>
    <lineage>
        <taxon>Bacteria</taxon>
        <taxon>Bacillati</taxon>
        <taxon>Actinomycetota</taxon>
        <taxon>Actinomycetes</taxon>
        <taxon>Micrococcales</taxon>
        <taxon>Micrococcaceae</taxon>
        <taxon>Nesterenkonia</taxon>
    </lineage>
</organism>
<dbReference type="Proteomes" id="UP001251870">
    <property type="component" value="Unassembled WGS sequence"/>
</dbReference>
<evidence type="ECO:0000256" key="1">
    <source>
        <dbReference type="SAM" id="Phobius"/>
    </source>
</evidence>
<name>A0ABU2DV76_9MICC</name>
<protein>
    <recommendedName>
        <fullName evidence="4">YrhK domain-containing protein</fullName>
    </recommendedName>
</protein>
<keyword evidence="3" id="KW-1185">Reference proteome</keyword>
<gene>
    <name evidence="2" type="ORF">RIL96_12670</name>
</gene>
<feature type="transmembrane region" description="Helical" evidence="1">
    <location>
        <begin position="35"/>
        <end position="55"/>
    </location>
</feature>
<evidence type="ECO:0000313" key="2">
    <source>
        <dbReference type="EMBL" id="MDR8020413.1"/>
    </source>
</evidence>
<evidence type="ECO:0008006" key="4">
    <source>
        <dbReference type="Google" id="ProtNLM"/>
    </source>
</evidence>
<proteinExistence type="predicted"/>
<sequence length="62" mass="7073">MKKDDSQSGEAVWYFVGSVFLFIGPILLFPNIELWGRILFTALGIVVMGAGFLQLRRELKRQ</sequence>
<keyword evidence="1" id="KW-0812">Transmembrane</keyword>
<keyword evidence="1" id="KW-0472">Membrane</keyword>
<keyword evidence="1" id="KW-1133">Transmembrane helix</keyword>
<comment type="caution">
    <text evidence="2">The sequence shown here is derived from an EMBL/GenBank/DDBJ whole genome shotgun (WGS) entry which is preliminary data.</text>
</comment>
<reference evidence="2 3" key="1">
    <citation type="submission" date="2023-09" db="EMBL/GenBank/DDBJ databases">
        <title>Description of three actinobacteria isolated from air of manufacturing shop in a pharmaceutical factory.</title>
        <authorList>
            <person name="Zhang D.-F."/>
        </authorList>
    </citation>
    <scope>NUCLEOTIDE SEQUENCE [LARGE SCALE GENOMIC DNA]</scope>
    <source>
        <strain evidence="2 3">LY-0111</strain>
    </source>
</reference>
<dbReference type="RefSeq" id="WP_310549395.1">
    <property type="nucleotide sequence ID" value="NZ_JAVKGR010000027.1"/>
</dbReference>